<dbReference type="GO" id="GO:0005829">
    <property type="term" value="C:cytosol"/>
    <property type="evidence" value="ECO:0007669"/>
    <property type="project" value="TreeGrafter"/>
</dbReference>
<dbReference type="Proteomes" id="UP000622547">
    <property type="component" value="Unassembled WGS sequence"/>
</dbReference>
<keyword evidence="2" id="KW-0503">Monooxygenase</keyword>
<feature type="domain" description="Luciferase-like" evidence="3">
    <location>
        <begin position="39"/>
        <end position="324"/>
    </location>
</feature>
<evidence type="ECO:0000313" key="4">
    <source>
        <dbReference type="EMBL" id="GII42029.1"/>
    </source>
</evidence>
<dbReference type="InterPro" id="IPR036661">
    <property type="entry name" value="Luciferase-like_sf"/>
</dbReference>
<evidence type="ECO:0000256" key="2">
    <source>
        <dbReference type="ARBA" id="ARBA00023033"/>
    </source>
</evidence>
<keyword evidence="1" id="KW-0560">Oxidoreductase</keyword>
<evidence type="ECO:0000259" key="3">
    <source>
        <dbReference type="Pfam" id="PF00296"/>
    </source>
</evidence>
<dbReference type="InterPro" id="IPR011251">
    <property type="entry name" value="Luciferase-like_dom"/>
</dbReference>
<reference evidence="4 5" key="1">
    <citation type="submission" date="2021-01" db="EMBL/GenBank/DDBJ databases">
        <title>Whole genome shotgun sequence of Planotetraspora phitsanulokensis NBRC 104273.</title>
        <authorList>
            <person name="Komaki H."/>
            <person name="Tamura T."/>
        </authorList>
    </citation>
    <scope>NUCLEOTIDE SEQUENCE [LARGE SCALE GENOMIC DNA]</scope>
    <source>
        <strain evidence="4 5">NBRC 104273</strain>
    </source>
</reference>
<dbReference type="PANTHER" id="PTHR30137:SF8">
    <property type="entry name" value="BLR5498 PROTEIN"/>
    <property type="match status" value="1"/>
</dbReference>
<accession>A0A8J3UGU0</accession>
<dbReference type="GO" id="GO:0016705">
    <property type="term" value="F:oxidoreductase activity, acting on paired donors, with incorporation or reduction of molecular oxygen"/>
    <property type="evidence" value="ECO:0007669"/>
    <property type="project" value="InterPro"/>
</dbReference>
<dbReference type="PANTHER" id="PTHR30137">
    <property type="entry name" value="LUCIFERASE-LIKE MONOOXYGENASE"/>
    <property type="match status" value="1"/>
</dbReference>
<protein>
    <submittedName>
        <fullName evidence="4">Oxidoreductase</fullName>
    </submittedName>
</protein>
<sequence length="360" mass="38817">MTTTPSSDVQTTAGEPAMFPLVLGLDTFGDLTHDKDDHPLSHAQTIRNVVEEGVLADQVGVDFFGIGEHHTDDFPMPAGDVVLGAIAARTTRIRLGSAVTVLSSDDPVRVFQRYSTLNAISGGRAEVVLGRGSSIDSFPLFGYDLSDYESLFEEKAELFAELLKGGPVTWQGTMRAPLRDQDVVPHTESGPFPAWIGVGGSPQSVVRAARHGFSLMLAIIGGSPARFAPFSQLFQQALEKFGRAPLPVGVHSPGHVAATDEQARDEFWPRYLEVIRNVSKTRGFAVPSKQSFLREIGPHGALYVGSPETVAQKIAANLTALGANRFDLKYAMGGLPHEALMTNIELYGTQVIPRVRELLA</sequence>
<dbReference type="InterPro" id="IPR022290">
    <property type="entry name" value="LLM_Atu2307-like"/>
</dbReference>
<dbReference type="AlphaFoldDB" id="A0A8J3UGU0"/>
<dbReference type="GO" id="GO:0004497">
    <property type="term" value="F:monooxygenase activity"/>
    <property type="evidence" value="ECO:0007669"/>
    <property type="project" value="UniProtKB-KW"/>
</dbReference>
<dbReference type="CDD" id="cd00347">
    <property type="entry name" value="Flavin_utilizing_monoxygenases"/>
    <property type="match status" value="1"/>
</dbReference>
<dbReference type="EMBL" id="BOOP01000038">
    <property type="protein sequence ID" value="GII42029.1"/>
    <property type="molecule type" value="Genomic_DNA"/>
</dbReference>
<dbReference type="InterPro" id="IPR050766">
    <property type="entry name" value="Bact_Lucif_Oxidored"/>
</dbReference>
<name>A0A8J3UGU0_9ACTN</name>
<dbReference type="RefSeq" id="WP_204077468.1">
    <property type="nucleotide sequence ID" value="NZ_BOOP01000038.1"/>
</dbReference>
<organism evidence="4 5">
    <name type="scientific">Planotetraspora phitsanulokensis</name>
    <dbReference type="NCBI Taxonomy" id="575192"/>
    <lineage>
        <taxon>Bacteria</taxon>
        <taxon>Bacillati</taxon>
        <taxon>Actinomycetota</taxon>
        <taxon>Actinomycetes</taxon>
        <taxon>Streptosporangiales</taxon>
        <taxon>Streptosporangiaceae</taxon>
        <taxon>Planotetraspora</taxon>
    </lineage>
</organism>
<dbReference type="Gene3D" id="3.20.20.30">
    <property type="entry name" value="Luciferase-like domain"/>
    <property type="match status" value="1"/>
</dbReference>
<dbReference type="Pfam" id="PF00296">
    <property type="entry name" value="Bac_luciferase"/>
    <property type="match status" value="1"/>
</dbReference>
<dbReference type="SUPFAM" id="SSF51679">
    <property type="entry name" value="Bacterial luciferase-like"/>
    <property type="match status" value="1"/>
</dbReference>
<dbReference type="NCBIfam" id="TIGR03858">
    <property type="entry name" value="LLM_2I7G"/>
    <property type="match status" value="1"/>
</dbReference>
<proteinExistence type="predicted"/>
<evidence type="ECO:0000256" key="1">
    <source>
        <dbReference type="ARBA" id="ARBA00023002"/>
    </source>
</evidence>
<keyword evidence="5" id="KW-1185">Reference proteome</keyword>
<gene>
    <name evidence="4" type="ORF">Pph01_70320</name>
</gene>
<comment type="caution">
    <text evidence="4">The sequence shown here is derived from an EMBL/GenBank/DDBJ whole genome shotgun (WGS) entry which is preliminary data.</text>
</comment>
<evidence type="ECO:0000313" key="5">
    <source>
        <dbReference type="Proteomes" id="UP000622547"/>
    </source>
</evidence>